<protein>
    <recommendedName>
        <fullName evidence="2">Plasmid recombination enzyme</fullName>
    </recommendedName>
</protein>
<reference evidence="1" key="1">
    <citation type="journal article" date="2015" name="Nature">
        <title>Complex archaea that bridge the gap between prokaryotes and eukaryotes.</title>
        <authorList>
            <person name="Spang A."/>
            <person name="Saw J.H."/>
            <person name="Jorgensen S.L."/>
            <person name="Zaremba-Niedzwiedzka K."/>
            <person name="Martijn J."/>
            <person name="Lind A.E."/>
            <person name="van Eijk R."/>
            <person name="Schleper C."/>
            <person name="Guy L."/>
            <person name="Ettema T.J."/>
        </authorList>
    </citation>
    <scope>NUCLEOTIDE SEQUENCE</scope>
</reference>
<accession>A0A0F9JFY2</accession>
<gene>
    <name evidence="1" type="ORF">LCGC14_1457860</name>
</gene>
<comment type="caution">
    <text evidence="1">The sequence shown here is derived from an EMBL/GenBank/DDBJ whole genome shotgun (WGS) entry which is preliminary data.</text>
</comment>
<name>A0A0F9JFY2_9ZZZZ</name>
<dbReference type="AlphaFoldDB" id="A0A0F9JFY2"/>
<evidence type="ECO:0000313" key="1">
    <source>
        <dbReference type="EMBL" id="KKM68744.1"/>
    </source>
</evidence>
<organism evidence="1">
    <name type="scientific">marine sediment metagenome</name>
    <dbReference type="NCBI Taxonomy" id="412755"/>
    <lineage>
        <taxon>unclassified sequences</taxon>
        <taxon>metagenomes</taxon>
        <taxon>ecological metagenomes</taxon>
    </lineage>
</organism>
<dbReference type="Gene3D" id="3.30.930.30">
    <property type="match status" value="1"/>
</dbReference>
<feature type="non-terminal residue" evidence="1">
    <location>
        <position position="293"/>
    </location>
</feature>
<dbReference type="EMBL" id="LAZR01010115">
    <property type="protein sequence ID" value="KKM68744.1"/>
    <property type="molecule type" value="Genomic_DNA"/>
</dbReference>
<evidence type="ECO:0008006" key="2">
    <source>
        <dbReference type="Google" id="ProtNLM"/>
    </source>
</evidence>
<proteinExistence type="predicted"/>
<sequence length="293" mass="31937">MTIEGYQFARMETFSAQGAPGKAAQGPKLRKSGARAWTATEVFDEAERVPLACPHVEPGGPPPEIIPGSVNSFAAARSEHAKAAAVRESYVRKGKKAKRKLRSDAHSLYSSVVSLPTLTADALADPELRAECVTLLKDAMAHERKAIVAAGGVLLMGVIHWDEDHVHAHYLAIQPRKGRIDELHPGRTAKAAFNEAHAAEKATDPKAVGKGANAAYRAAMRRWQDDFYEAVFDPAGLLRFGPKRLRYTRAEYKQAMAVKALVLRGKLSLRVFGAQIVMGVVPSEMASYMRILE</sequence>